<reference evidence="3" key="2">
    <citation type="submission" date="2016-04" db="EMBL/GenBank/DDBJ databases">
        <title>Complete Genome and Plasmid Sequences for Rhodococcus fascians D188 and Draft Sequences for Rhodococcus spp. Isolates PBTS 1 and PBTS 2.</title>
        <authorList>
            <person name="Stamer R."/>
            <person name="Vereecke D."/>
            <person name="Zhang Y."/>
            <person name="Schilkey F."/>
            <person name="Devitt N."/>
            <person name="Randall J."/>
        </authorList>
    </citation>
    <scope>NUCLEOTIDE SEQUENCE [LARGE SCALE GENOMIC DNA]</scope>
    <source>
        <strain evidence="3">PBTS2</strain>
    </source>
</reference>
<dbReference type="GO" id="GO:0030980">
    <property type="term" value="P:alpha-glucan catabolic process"/>
    <property type="evidence" value="ECO:0007669"/>
    <property type="project" value="TreeGrafter"/>
</dbReference>
<evidence type="ECO:0000259" key="1">
    <source>
        <dbReference type="SMART" id="SM00642"/>
    </source>
</evidence>
<dbReference type="InterPro" id="IPR012767">
    <property type="entry name" value="Trehalose_TreY"/>
</dbReference>
<proteinExistence type="predicted"/>
<accession>A0A143QRI7</accession>
<dbReference type="Gene3D" id="1.10.150.200">
    <property type="entry name" value="Maltooligosyl trehalose synthase, domain 3"/>
    <property type="match status" value="1"/>
</dbReference>
<dbReference type="AlphaFoldDB" id="A0A143QRI7"/>
<evidence type="ECO:0000313" key="2">
    <source>
        <dbReference type="EMBL" id="AMY25544.1"/>
    </source>
</evidence>
<dbReference type="InterPro" id="IPR013797">
    <property type="entry name" value="Maltooligo_trehalose_synth_4"/>
</dbReference>
<evidence type="ECO:0000313" key="3">
    <source>
        <dbReference type="Proteomes" id="UP000076038"/>
    </source>
</evidence>
<organism evidence="2 3">
    <name type="scientific">Rhodococcoides fascians</name>
    <name type="common">Rhodococcus fascians</name>
    <dbReference type="NCBI Taxonomy" id="1828"/>
    <lineage>
        <taxon>Bacteria</taxon>
        <taxon>Bacillati</taxon>
        <taxon>Actinomycetota</taxon>
        <taxon>Actinomycetes</taxon>
        <taxon>Mycobacteriales</taxon>
        <taxon>Nocardiaceae</taxon>
        <taxon>Rhodococcoides</taxon>
    </lineage>
</organism>
<dbReference type="KEGG" id="rhs:A3Q41_04268"/>
<dbReference type="Proteomes" id="UP000076038">
    <property type="component" value="Chromosome"/>
</dbReference>
<feature type="domain" description="Glycosyl hydrolase family 13 catalytic" evidence="1">
    <location>
        <begin position="5"/>
        <end position="413"/>
    </location>
</feature>
<dbReference type="Gene3D" id="3.30.1590.10">
    <property type="entry name" value="Maltooligosyl trehalose synthase, domain 2"/>
    <property type="match status" value="1"/>
</dbReference>
<dbReference type="SUPFAM" id="SSF51445">
    <property type="entry name" value="(Trans)glycosidases"/>
    <property type="match status" value="1"/>
</dbReference>
<gene>
    <name evidence="2" type="primary">treY</name>
    <name evidence="2" type="ORF">A3Q41_04268</name>
</gene>
<dbReference type="GO" id="GO:0047470">
    <property type="term" value="F:(1,4)-alpha-D-glucan 1-alpha-D-glucosylmutase activity"/>
    <property type="evidence" value="ECO:0007669"/>
    <property type="project" value="UniProtKB-EC"/>
</dbReference>
<keyword evidence="2" id="KW-0413">Isomerase</keyword>
<protein>
    <submittedName>
        <fullName evidence="2">Putative maltooligosyl trehalose synthase</fullName>
        <ecNumber evidence="2">5.4.99.15</ecNumber>
    </submittedName>
</protein>
<dbReference type="InterPro" id="IPR017853">
    <property type="entry name" value="GH"/>
</dbReference>
<dbReference type="NCBIfam" id="TIGR02401">
    <property type="entry name" value="trehalose_TreY"/>
    <property type="match status" value="1"/>
</dbReference>
<dbReference type="OrthoDB" id="9761577at2"/>
<dbReference type="RefSeq" id="WP_063216709.1">
    <property type="nucleotide sequence ID" value="NZ_CP015220.1"/>
</dbReference>
<dbReference type="PATRIC" id="fig|1653479.3.peg.4323"/>
<dbReference type="PANTHER" id="PTHR10357:SF216">
    <property type="entry name" value="MALTOOLIGOSYL TREHALOSE SYNTHASE-RELATED"/>
    <property type="match status" value="1"/>
</dbReference>
<dbReference type="InterPro" id="IPR006047">
    <property type="entry name" value="GH13_cat_dom"/>
</dbReference>
<dbReference type="CDD" id="cd11336">
    <property type="entry name" value="AmyAc_MTSase"/>
    <property type="match status" value="1"/>
</dbReference>
<dbReference type="PANTHER" id="PTHR10357">
    <property type="entry name" value="ALPHA-AMYLASE FAMILY MEMBER"/>
    <property type="match status" value="1"/>
</dbReference>
<dbReference type="Gene3D" id="1.10.10.470">
    <property type="entry name" value="Maltooligosyl trehalose synthase, domain 4"/>
    <property type="match status" value="1"/>
</dbReference>
<dbReference type="Pfam" id="PF00128">
    <property type="entry name" value="Alpha-amylase"/>
    <property type="match status" value="1"/>
</dbReference>
<dbReference type="EC" id="5.4.99.15" evidence="2"/>
<name>A0A143QRI7_RHOFA</name>
<keyword evidence="3" id="KW-1185">Reference proteome</keyword>
<reference evidence="2 3" key="1">
    <citation type="journal article" date="2016" name="Genome Announc.">
        <title>Complete Genome and Plasmid Sequences for Rhodococcus fascians D188 and Draft Sequences for Rhodococcus Isolates PBTS 1 and PBTS 2.</title>
        <authorList>
            <person name="Stamler R.A."/>
            <person name="Vereecke D."/>
            <person name="Zhang Y."/>
            <person name="Schilkey F."/>
            <person name="Devitt N."/>
            <person name="Randall J.J."/>
        </authorList>
    </citation>
    <scope>NUCLEOTIDE SEQUENCE [LARGE SCALE GENOMIC DNA]</scope>
    <source>
        <strain evidence="2 3">PBTS2</strain>
    </source>
</reference>
<dbReference type="SMART" id="SM00642">
    <property type="entry name" value="Aamy"/>
    <property type="match status" value="1"/>
</dbReference>
<sequence>MPLPTSTYRLQLRGDAFTLADASDVVDYLHDLGVSHLYLSPILTATDGSTHGYDVTDTSTVSAALGGRDALTRLHSRAAEVGMGIIVDIVPNHVGVEDPRQNAWWWDVLRRGRDSEFATYFDIDFAADNGVDGKIAIPVLGSASDVAELTVDRSEDEPLLAFYEHRFPIADGTDGDDAQAVHDRQAYRLVSWSAGLIGYRRFFSVNGLAGVRQEDLDVFTDSHRQVASWIEDGLIDGLRVDHPDGLADPAGYLTELRGLLGPDRWLVIEKILADGEPLDESLPVDGTTGYDALAAVGGIFVDPEGAPALTALSQVRSGIAYDDETLHETELDLKTAVARGDLSPEVRRLARAVVRESGTSIELESVIDAIVAVVAAVPVYRTDYAPLAGVLPGVVAAIGEEQPELAGGLDALTTALIAGTESPVRFDQVCGAVTAKGVEDCLFYRANRLISLQEVGGDPARFGCSPAYFHLKNADRAKRWPAAMTTLSTHDTKRGEDVRARIGVLSQTPELWARSIADWEELAPSPDGTTGMFLWQNVFGVWPVDGVITSTLRERLHAYAEKAIREAALRTTWTDPDEEFETAVHNWLDAILDGPVARSMTMLVEKLSPHGHSDALGQKLLTLVGPGIPDVYQGTELWEDSLVDPDNRRPVDYSVRRSVLAGLNGSAPSVDTGAAKLAVVRSALTVRHERPASFVGGSYTPIVADGTAAEHVVGFARGPLPGNSDVVALATRLSLGVAETGWGETTVTLPDGRWRDRITDVEHSGTVAVAELFASLPVALLVRDNEGESAR</sequence>
<dbReference type="EMBL" id="CP015220">
    <property type="protein sequence ID" value="AMY25544.1"/>
    <property type="molecule type" value="Genomic_DNA"/>
</dbReference>
<dbReference type="GO" id="GO:0005992">
    <property type="term" value="P:trehalose biosynthetic process"/>
    <property type="evidence" value="ECO:0007669"/>
    <property type="project" value="TreeGrafter"/>
</dbReference>
<dbReference type="Gene3D" id="3.20.20.80">
    <property type="entry name" value="Glycosidases"/>
    <property type="match status" value="1"/>
</dbReference>